<protein>
    <submittedName>
        <fullName evidence="1">Coatomer subunit gamma</fullName>
    </submittedName>
</protein>
<reference evidence="1" key="1">
    <citation type="submission" date="2018-02" db="EMBL/GenBank/DDBJ databases">
        <title>Rhizophora mucronata_Transcriptome.</title>
        <authorList>
            <person name="Meera S.P."/>
            <person name="Sreeshan A."/>
            <person name="Augustine A."/>
        </authorList>
    </citation>
    <scope>NUCLEOTIDE SEQUENCE</scope>
    <source>
        <tissue evidence="1">Leaf</tissue>
    </source>
</reference>
<sequence length="77" mass="8330">MSMLQLVTAIGCVMATLFKVRTAANLSIGLEELKNSWRTVIAGVNSRLVTPLSSVIALAASKITISALWRRQVSRKS</sequence>
<evidence type="ECO:0000313" key="1">
    <source>
        <dbReference type="EMBL" id="MBX33794.1"/>
    </source>
</evidence>
<dbReference type="EMBL" id="GGEC01053310">
    <property type="protein sequence ID" value="MBX33794.1"/>
    <property type="molecule type" value="Transcribed_RNA"/>
</dbReference>
<proteinExistence type="predicted"/>
<name>A0A2P2MU99_RHIMU</name>
<accession>A0A2P2MU99</accession>
<organism evidence="1">
    <name type="scientific">Rhizophora mucronata</name>
    <name type="common">Asiatic mangrove</name>
    <dbReference type="NCBI Taxonomy" id="61149"/>
    <lineage>
        <taxon>Eukaryota</taxon>
        <taxon>Viridiplantae</taxon>
        <taxon>Streptophyta</taxon>
        <taxon>Embryophyta</taxon>
        <taxon>Tracheophyta</taxon>
        <taxon>Spermatophyta</taxon>
        <taxon>Magnoliopsida</taxon>
        <taxon>eudicotyledons</taxon>
        <taxon>Gunneridae</taxon>
        <taxon>Pentapetalae</taxon>
        <taxon>rosids</taxon>
        <taxon>fabids</taxon>
        <taxon>Malpighiales</taxon>
        <taxon>Rhizophoraceae</taxon>
        <taxon>Rhizophora</taxon>
    </lineage>
</organism>
<dbReference type="AlphaFoldDB" id="A0A2P2MU99"/>